<evidence type="ECO:0008006" key="4">
    <source>
        <dbReference type="Google" id="ProtNLM"/>
    </source>
</evidence>
<dbReference type="AlphaFoldDB" id="A0A2P4UCT3"/>
<sequence precursor="true">MRARPLITLALASALALLIAPAARADGDPDYGQARSWICRPGVRGPCGDDLDATVVPADGRLSVEHARRATAPPVDCFYVYPTVSGDPGMNSDMNWSPDAEGLITRQQAARFGSTCRVFAPAYRQITLTAIIDGRSSDTAKQRAADAFAYADVLRAWKHYLAHDNGGRGFLLLGHSQGAGMVERLLHEQIDPDPRLHARLIGAYMPSAAGVSRTTPLCSRYRQIGCVATWASYRADRAPTANALLPSLFGRDPADGTHFPCVNPATLLKPGTDPAASTWLDSYFPARFPFGQYPYFTWQAPGPWVRADHGTVTTAFVRTPRFVTGRCVHREGYSFFEITVHRDPADPRVDDIGGDMTPFAYYVVPTPRNVMGLHMADYDLVQGDLQRLAALQTNAYLGARPKLSPAG</sequence>
<dbReference type="InterPro" id="IPR021440">
    <property type="entry name" value="DUF3089"/>
</dbReference>
<evidence type="ECO:0000256" key="1">
    <source>
        <dbReference type="SAM" id="SignalP"/>
    </source>
</evidence>
<feature type="signal peptide" evidence="1">
    <location>
        <begin position="1"/>
        <end position="25"/>
    </location>
</feature>
<comment type="caution">
    <text evidence="2">The sequence shown here is derived from an EMBL/GenBank/DDBJ whole genome shotgun (WGS) entry which is preliminary data.</text>
</comment>
<evidence type="ECO:0000313" key="3">
    <source>
        <dbReference type="Proteomes" id="UP000242367"/>
    </source>
</evidence>
<gene>
    <name evidence="2" type="ORF">BTM25_50650</name>
</gene>
<keyword evidence="1" id="KW-0732">Signal</keyword>
<dbReference type="EMBL" id="MTBP01000004">
    <property type="protein sequence ID" value="POM22859.1"/>
    <property type="molecule type" value="Genomic_DNA"/>
</dbReference>
<accession>A0A2P4UCT3</accession>
<dbReference type="InterPro" id="IPR029058">
    <property type="entry name" value="AB_hydrolase_fold"/>
</dbReference>
<organism evidence="2 3">
    <name type="scientific">Actinomadura rubteroloni</name>
    <dbReference type="NCBI Taxonomy" id="1926885"/>
    <lineage>
        <taxon>Bacteria</taxon>
        <taxon>Bacillati</taxon>
        <taxon>Actinomycetota</taxon>
        <taxon>Actinomycetes</taxon>
        <taxon>Streptosporangiales</taxon>
        <taxon>Thermomonosporaceae</taxon>
        <taxon>Actinomadura</taxon>
    </lineage>
</organism>
<dbReference type="RefSeq" id="WP_103565539.1">
    <property type="nucleotide sequence ID" value="NZ_MTBP01000004.1"/>
</dbReference>
<name>A0A2P4UCT3_9ACTN</name>
<dbReference type="Pfam" id="PF11288">
    <property type="entry name" value="DUF3089"/>
    <property type="match status" value="1"/>
</dbReference>
<protein>
    <recommendedName>
        <fullName evidence="4">DUF3089 domain-containing protein</fullName>
    </recommendedName>
</protein>
<dbReference type="SUPFAM" id="SSF53474">
    <property type="entry name" value="alpha/beta-Hydrolases"/>
    <property type="match status" value="1"/>
</dbReference>
<reference evidence="2 3" key="1">
    <citation type="journal article" date="2017" name="Chemistry">
        <title>Isolation, Biosynthesis and Chemical Modifications of Rubterolones A-F: Rare Tropolone Alkaloids from Actinomadura sp. 5-2.</title>
        <authorList>
            <person name="Guo H."/>
            <person name="Benndorf R."/>
            <person name="Leichnitz D."/>
            <person name="Klassen J.L."/>
            <person name="Vollmers J."/>
            <person name="Gorls H."/>
            <person name="Steinacker M."/>
            <person name="Weigel C."/>
            <person name="Dahse H.M."/>
            <person name="Kaster A.K."/>
            <person name="de Beer Z.W."/>
            <person name="Poulsen M."/>
            <person name="Beemelmanns C."/>
        </authorList>
    </citation>
    <scope>NUCLEOTIDE SEQUENCE [LARGE SCALE GENOMIC DNA]</scope>
    <source>
        <strain evidence="2 3">5-2</strain>
    </source>
</reference>
<keyword evidence="3" id="KW-1185">Reference proteome</keyword>
<evidence type="ECO:0000313" key="2">
    <source>
        <dbReference type="EMBL" id="POM22859.1"/>
    </source>
</evidence>
<feature type="chain" id="PRO_5015188767" description="DUF3089 domain-containing protein" evidence="1">
    <location>
        <begin position="26"/>
        <end position="407"/>
    </location>
</feature>
<proteinExistence type="predicted"/>
<dbReference type="Proteomes" id="UP000242367">
    <property type="component" value="Unassembled WGS sequence"/>
</dbReference>